<keyword evidence="2" id="KW-1185">Reference proteome</keyword>
<dbReference type="EMBL" id="CP020612">
    <property type="protein sequence ID" value="ARJ70429.1"/>
    <property type="molecule type" value="Genomic_DNA"/>
</dbReference>
<dbReference type="AlphaFoldDB" id="A0A1W6D062"/>
<reference evidence="1 2" key="1">
    <citation type="submission" date="2017-03" db="EMBL/GenBank/DDBJ databases">
        <title>Genome sequence of Paracoccus contaminans isolated from a water microcosm.</title>
        <authorList>
            <person name="Aurass P."/>
            <person name="Karste S."/>
            <person name="Trost E."/>
            <person name="Glaeser S.P."/>
            <person name="Kaempfer P."/>
            <person name="Flieger A."/>
        </authorList>
    </citation>
    <scope>NUCLEOTIDE SEQUENCE [LARGE SCALE GENOMIC DNA]</scope>
    <source>
        <strain evidence="2">RKI 16-01929T\LMG 29738T\CCM 8701T\CIP 111112T</strain>
    </source>
</reference>
<dbReference type="Proteomes" id="UP000193017">
    <property type="component" value="Chromosome"/>
</dbReference>
<evidence type="ECO:0000313" key="1">
    <source>
        <dbReference type="EMBL" id="ARJ70429.1"/>
    </source>
</evidence>
<accession>A0A1W6D062</accession>
<evidence type="ECO:0000313" key="2">
    <source>
        <dbReference type="Proteomes" id="UP000193017"/>
    </source>
</evidence>
<dbReference type="STRING" id="1945662.B0A89_13075"/>
<dbReference type="KEGG" id="pcon:B0A89_13075"/>
<proteinExistence type="predicted"/>
<sequence length="311" mass="32082">MQFTYTCDAPLHCRTSDTTDLLTGTNTLIPGVAATSPTSISFTLTRDAPYFGFLLGYGPSAAISITGFTITRQAATDPIAALYGTGMGQIPMDLRIENAVLDGSGNIARVTNKGGAGAMFDAVLGGTLTPPDTSAGSAAIGIGSNWMDLSTPANLCGVRLFVLARRTATGQAYFAGALANAAGDGAAQFVLRYLHTAAPDGTLTTTLSGVPTPPPGSIPRGVNVWSLIELEILPAQTRLWYNGMEVAPGAGQPAASPLYVKTIGAHPNKTSTPAWTGQIDAIVSLITDGTQDARADTIRQALLARRATARV</sequence>
<protein>
    <submittedName>
        <fullName evidence="1">Uncharacterized protein</fullName>
    </submittedName>
</protein>
<gene>
    <name evidence="1" type="ORF">B0A89_13075</name>
</gene>
<organism evidence="1 2">
    <name type="scientific">Paracoccus contaminans</name>
    <dbReference type="NCBI Taxonomy" id="1945662"/>
    <lineage>
        <taxon>Bacteria</taxon>
        <taxon>Pseudomonadati</taxon>
        <taxon>Pseudomonadota</taxon>
        <taxon>Alphaproteobacteria</taxon>
        <taxon>Rhodobacterales</taxon>
        <taxon>Paracoccaceae</taxon>
        <taxon>Paracoccus</taxon>
    </lineage>
</organism>
<name>A0A1W6D062_9RHOB</name>